<dbReference type="InterPro" id="IPR041202">
    <property type="entry name" value="BaeRF_family10"/>
</dbReference>
<evidence type="ECO:0000313" key="1">
    <source>
        <dbReference type="EMBL" id="AWT52114.1"/>
    </source>
</evidence>
<reference evidence="1 2" key="1">
    <citation type="journal article" date="2013" name="Genome Announc.">
        <title>Draft genome sequence of MKD8, a conjugal recipient Mycobacterium smegmatis strain.</title>
        <authorList>
            <person name="Gray T.A."/>
            <person name="Palumbo M.J."/>
            <person name="Derbyshire K.M."/>
        </authorList>
    </citation>
    <scope>NUCLEOTIDE SEQUENCE [LARGE SCALE GENOMIC DNA]</scope>
    <source>
        <strain evidence="1 2">MKD8</strain>
    </source>
</reference>
<name>A0A2U9PK41_MYCSE</name>
<dbReference type="Pfam" id="PF18854">
    <property type="entry name" value="baeRF_family10"/>
    <property type="match status" value="1"/>
</dbReference>
<dbReference type="Gene3D" id="3.30.1330.30">
    <property type="match status" value="1"/>
</dbReference>
<accession>A0A2U9PK41</accession>
<gene>
    <name evidence="1" type="ORF">D806_011250</name>
</gene>
<dbReference type="EMBL" id="CP027541">
    <property type="protein sequence ID" value="AWT52114.1"/>
    <property type="molecule type" value="Genomic_DNA"/>
</dbReference>
<dbReference type="Proteomes" id="UP000011200">
    <property type="component" value="Chromosome"/>
</dbReference>
<organism evidence="1 2">
    <name type="scientific">Mycolicibacterium smegmatis (strain MKD8)</name>
    <name type="common">Mycobacterium smegmatis</name>
    <dbReference type="NCBI Taxonomy" id="1214915"/>
    <lineage>
        <taxon>Bacteria</taxon>
        <taxon>Bacillati</taxon>
        <taxon>Actinomycetota</taxon>
        <taxon>Actinomycetes</taxon>
        <taxon>Mycobacteriales</taxon>
        <taxon>Mycobacteriaceae</taxon>
        <taxon>Mycolicibacterium</taxon>
    </lineage>
</organism>
<dbReference type="AlphaFoldDB" id="A0A2U9PK41"/>
<dbReference type="InterPro" id="IPR029064">
    <property type="entry name" value="Ribosomal_eL30-like_sf"/>
</dbReference>
<sequence length="375" mass="41353">MDVLERLDLDTVRDLSQRTDRLGVVSLYFNADPTQNLQVQAIDLRNRYRLLQRRMEADGSQRYRDVAAALERRRPLIETLITGVTSGRGRIMFIGLDGDWTVHFECMMPVTNRVVLDDGPFIHPLVEVLDEGRPAGVVVISADDARLLEWRLGQLQEISRIAQPFGQAPQERAGQMREQRQAREREGMQRFLTQVTATATELAEERGWERIVVSGGQRWTEPAKTRFGPPLRGKVLVDRGLGGLDDAALTAAVSARLHRQHKYDEQQLLDYLCDAGGTGDVALGLSEVTAALNAGRVDHLVYDPAVRYVGSVGADGSLYADGEIAPHSHAATKDSRFTERLVDRALATGARISPVEGAADAVLKDAAGVAAVLRW</sequence>
<dbReference type="RefSeq" id="WP_003892494.1">
    <property type="nucleotide sequence ID" value="NZ_CP027541.1"/>
</dbReference>
<reference evidence="2" key="2">
    <citation type="submission" date="2018-03" db="EMBL/GenBank/DDBJ databases">
        <authorList>
            <person name="Derbyshire K."/>
            <person name="Gray T.A."/>
            <person name="Champion M."/>
        </authorList>
    </citation>
    <scope>NUCLEOTIDE SEQUENCE [LARGE SCALE GENOMIC DNA]</scope>
    <source>
        <strain evidence="2">MKD8</strain>
    </source>
</reference>
<proteinExistence type="predicted"/>
<protein>
    <submittedName>
        <fullName evidence="1">Uncharacterized protein</fullName>
    </submittedName>
</protein>
<evidence type="ECO:0000313" key="2">
    <source>
        <dbReference type="Proteomes" id="UP000011200"/>
    </source>
</evidence>